<dbReference type="Proteomes" id="UP001596547">
    <property type="component" value="Unassembled WGS sequence"/>
</dbReference>
<accession>A0ABD6AH24</accession>
<gene>
    <name evidence="1" type="ORF">ACFQPE_20500</name>
</gene>
<reference evidence="1 2" key="1">
    <citation type="journal article" date="2019" name="Int. J. Syst. Evol. Microbiol.">
        <title>The Global Catalogue of Microorganisms (GCM) 10K type strain sequencing project: providing services to taxonomists for standard genome sequencing and annotation.</title>
        <authorList>
            <consortium name="The Broad Institute Genomics Platform"/>
            <consortium name="The Broad Institute Genome Sequencing Center for Infectious Disease"/>
            <person name="Wu L."/>
            <person name="Ma J."/>
        </authorList>
    </citation>
    <scope>NUCLEOTIDE SEQUENCE [LARGE SCALE GENOMIC DNA]</scope>
    <source>
        <strain evidence="1 2">PSR21</strain>
    </source>
</reference>
<protein>
    <submittedName>
        <fullName evidence="1">Uncharacterized protein</fullName>
    </submittedName>
</protein>
<organism evidence="1 2">
    <name type="scientific">Halomarina halobia</name>
    <dbReference type="NCBI Taxonomy" id="3033386"/>
    <lineage>
        <taxon>Archaea</taxon>
        <taxon>Methanobacteriati</taxon>
        <taxon>Methanobacteriota</taxon>
        <taxon>Stenosarchaea group</taxon>
        <taxon>Halobacteria</taxon>
        <taxon>Halobacteriales</taxon>
        <taxon>Natronomonadaceae</taxon>
        <taxon>Halomarina</taxon>
    </lineage>
</organism>
<proteinExistence type="predicted"/>
<name>A0ABD6AH24_9EURY</name>
<comment type="caution">
    <text evidence="1">The sequence shown here is derived from an EMBL/GenBank/DDBJ whole genome shotgun (WGS) entry which is preliminary data.</text>
</comment>
<dbReference type="AlphaFoldDB" id="A0ABD6AH24"/>
<dbReference type="RefSeq" id="WP_276306023.1">
    <property type="nucleotide sequence ID" value="NZ_CP119993.1"/>
</dbReference>
<evidence type="ECO:0000313" key="2">
    <source>
        <dbReference type="Proteomes" id="UP001596547"/>
    </source>
</evidence>
<dbReference type="GeneID" id="79317655"/>
<evidence type="ECO:0000313" key="1">
    <source>
        <dbReference type="EMBL" id="MFC7319153.1"/>
    </source>
</evidence>
<keyword evidence="2" id="KW-1185">Reference proteome</keyword>
<dbReference type="EMBL" id="JBHTBF010000003">
    <property type="protein sequence ID" value="MFC7319153.1"/>
    <property type="molecule type" value="Genomic_DNA"/>
</dbReference>
<sequence length="69" mass="7236">MNDSSETTAATETEQMNAGFVTVAGGESVDATVERIKGDIEGSPLTFVTTVDHAKNAAWVDRTLPPPPC</sequence>